<proteinExistence type="inferred from homology"/>
<reference evidence="7" key="1">
    <citation type="submission" date="2025-08" db="UniProtKB">
        <authorList>
            <consortium name="RefSeq"/>
        </authorList>
    </citation>
    <scope>IDENTIFICATION</scope>
</reference>
<comment type="similarity">
    <text evidence="1">Belongs to the type-B carboxylesterase/lipase family.</text>
</comment>
<evidence type="ECO:0000256" key="1">
    <source>
        <dbReference type="ARBA" id="ARBA00005964"/>
    </source>
</evidence>
<dbReference type="InterPro" id="IPR029058">
    <property type="entry name" value="AB_hydrolase_fold"/>
</dbReference>
<dbReference type="AlphaFoldDB" id="A0A6P7SP83"/>
<dbReference type="RefSeq" id="XP_029640217.2">
    <property type="nucleotide sequence ID" value="XM_029784357.2"/>
</dbReference>
<dbReference type="InterPro" id="IPR019826">
    <property type="entry name" value="Carboxylesterase_B_AS"/>
</dbReference>
<dbReference type="Proteomes" id="UP000515154">
    <property type="component" value="Linkage group LG8"/>
</dbReference>
<keyword evidence="6" id="KW-1185">Reference proteome</keyword>
<feature type="transmembrane region" description="Helical" evidence="4">
    <location>
        <begin position="715"/>
        <end position="740"/>
    </location>
</feature>
<dbReference type="PANTHER" id="PTHR43903">
    <property type="entry name" value="NEUROLIGIN"/>
    <property type="match status" value="1"/>
</dbReference>
<dbReference type="Pfam" id="PF00135">
    <property type="entry name" value="COesterase"/>
    <property type="match status" value="1"/>
</dbReference>
<keyword evidence="2" id="KW-0378">Hydrolase</keyword>
<sequence length="748" mass="84547">MHTHVRAINRMHTHRPRTAHSATICIRTHGHTHIHIPALVVNSCFHRREAIDCLVMEICWRHAFLLLILASKAACSFSVPPVADHSVDVLLKESSSSSVSAQTVRHPVASPVFQSQPQVPETVSEPAVSQRVQRTVPESSTDQPEAVLPSVRESQLKGQPLAPPPPLAQVQLASSSPKGSEEVVRDTIYGKVRGFVKEVLPGKFAEYYLGVPYAAPPVGKLRFENPVSPDEWREIRNCTTYPPACVQPKSFYVQDHRPNFTDFHEDCLYLNIYLSRTDSKDLRHVLAYIHGGSNVVGMAAMFDGDVLAVSTNVVVVMANYRLSNIGFLSMAHPQFAGNYGLWDQVFALKWIQKNIKYFGGDPTKVTLSGHSAGGADVSMHVLSDHAQGLFQYAICHSGTTLSNWALLPSTEDPAKYAREFAEEYSCNHPHLIDLKNCLKDLKAEQIIKAGYNWRKIRPTYSTDNYGYLKTKPEVLLQTAPINAKAMMIGVTSNEGSAMIDMIMHISIGNLGDFIKRYTSELNGIPIIADLLIQEYIPWDQIDPTLEISRKIGYSKFLGDYDIIYPSVKMIELLAKRSFPVHLYIFGHRSAADTREEWFGVPHGEDIFYLFGAPLVGHPLKNYTALDKEISKKYMTLFGNFIKTGKAVVDSNEFFRYTPQGRHYIKVYSENNNAIVKQNRNLLPRRMEFWRRLIPAVKKKFLRQQLDKKHYENKLYFHHVLSSAFGVISVLLICLTAFLLYRLRKRMTS</sequence>
<feature type="region of interest" description="Disordered" evidence="3">
    <location>
        <begin position="110"/>
        <end position="178"/>
    </location>
</feature>
<protein>
    <submittedName>
        <fullName evidence="7">Acetylcholinesterase</fullName>
    </submittedName>
</protein>
<organism evidence="6 7">
    <name type="scientific">Octopus sinensis</name>
    <name type="common">East Asian common octopus</name>
    <dbReference type="NCBI Taxonomy" id="2607531"/>
    <lineage>
        <taxon>Eukaryota</taxon>
        <taxon>Metazoa</taxon>
        <taxon>Spiralia</taxon>
        <taxon>Lophotrochozoa</taxon>
        <taxon>Mollusca</taxon>
        <taxon>Cephalopoda</taxon>
        <taxon>Coleoidea</taxon>
        <taxon>Octopodiformes</taxon>
        <taxon>Octopoda</taxon>
        <taxon>Incirrata</taxon>
        <taxon>Octopodidae</taxon>
        <taxon>Octopus</taxon>
    </lineage>
</organism>
<evidence type="ECO:0000256" key="2">
    <source>
        <dbReference type="ARBA" id="ARBA00022801"/>
    </source>
</evidence>
<dbReference type="Gene3D" id="3.40.50.1820">
    <property type="entry name" value="alpha/beta hydrolase"/>
    <property type="match status" value="1"/>
</dbReference>
<name>A0A6P7SP83_9MOLL</name>
<dbReference type="KEGG" id="osn:115215176"/>
<accession>A0A6P7SP83</accession>
<evidence type="ECO:0000256" key="4">
    <source>
        <dbReference type="SAM" id="Phobius"/>
    </source>
</evidence>
<dbReference type="InterPro" id="IPR051093">
    <property type="entry name" value="Neuroligin/BSAL"/>
</dbReference>
<dbReference type="PROSITE" id="PS00122">
    <property type="entry name" value="CARBOXYLESTERASE_B_1"/>
    <property type="match status" value="1"/>
</dbReference>
<feature type="domain" description="Carboxylesterase type B" evidence="5">
    <location>
        <begin position="184"/>
        <end position="689"/>
    </location>
</feature>
<feature type="compositionally biased region" description="Polar residues" evidence="3">
    <location>
        <begin position="112"/>
        <end position="121"/>
    </location>
</feature>
<evidence type="ECO:0000313" key="6">
    <source>
        <dbReference type="Proteomes" id="UP000515154"/>
    </source>
</evidence>
<dbReference type="GO" id="GO:0016787">
    <property type="term" value="F:hydrolase activity"/>
    <property type="evidence" value="ECO:0007669"/>
    <property type="project" value="UniProtKB-KW"/>
</dbReference>
<keyword evidence="4" id="KW-1133">Transmembrane helix</keyword>
<dbReference type="SUPFAM" id="SSF53474">
    <property type="entry name" value="alpha/beta-Hydrolases"/>
    <property type="match status" value="1"/>
</dbReference>
<gene>
    <name evidence="7" type="primary">LOC115215176</name>
</gene>
<feature type="compositionally biased region" description="Polar residues" evidence="3">
    <location>
        <begin position="130"/>
        <end position="143"/>
    </location>
</feature>
<evidence type="ECO:0000313" key="7">
    <source>
        <dbReference type="RefSeq" id="XP_029640217.2"/>
    </source>
</evidence>
<keyword evidence="4" id="KW-0812">Transmembrane</keyword>
<dbReference type="InterPro" id="IPR002018">
    <property type="entry name" value="CarbesteraseB"/>
</dbReference>
<keyword evidence="4" id="KW-0472">Membrane</keyword>
<evidence type="ECO:0000259" key="5">
    <source>
        <dbReference type="Pfam" id="PF00135"/>
    </source>
</evidence>
<evidence type="ECO:0000256" key="3">
    <source>
        <dbReference type="SAM" id="MobiDB-lite"/>
    </source>
</evidence>